<evidence type="ECO:0000313" key="3">
    <source>
        <dbReference type="Proteomes" id="UP001501166"/>
    </source>
</evidence>
<sequence length="296" mass="35058">MLHTYERLLIKLDRLIEKEQSAEAHFVEKDRAYHEAKKVFEKESEDVERVESQSFSSFLRNVIGTYEKKRDKEREEMVQAKMHLDMASALLLEAREDLVTIRDQVTDLKKDIDKMREELLANDAYFQEVVTEEEHKRLEWNQEIEEVDEALAAGNSVLNGLDHVLNSLESADSLATWDLFSDSFIIDMMKYNKIDSAEKDMMYLEGLIESYQKELKDVHLETALHYERHDQMSRVFDIFFDNIFSDWNTKDKIQRNIDNLGRMEREVQEIQEMLKQHRNDLIEKIQVSEITSVALN</sequence>
<evidence type="ECO:0000313" key="2">
    <source>
        <dbReference type="EMBL" id="GAA0369528.1"/>
    </source>
</evidence>
<dbReference type="Proteomes" id="UP001501166">
    <property type="component" value="Unassembled WGS sequence"/>
</dbReference>
<dbReference type="RefSeq" id="WP_343756537.1">
    <property type="nucleotide sequence ID" value="NZ_BAAACW010000139.1"/>
</dbReference>
<name>A0ABN0XPH3_9LACT</name>
<feature type="coiled-coil region" evidence="1">
    <location>
        <begin position="5"/>
        <end position="53"/>
    </location>
</feature>
<evidence type="ECO:0000256" key="1">
    <source>
        <dbReference type="SAM" id="Coils"/>
    </source>
</evidence>
<feature type="coiled-coil region" evidence="1">
    <location>
        <begin position="91"/>
        <end position="150"/>
    </location>
</feature>
<protein>
    <submittedName>
        <fullName evidence="2">Uncharacterized protein</fullName>
    </submittedName>
</protein>
<reference evidence="2 3" key="1">
    <citation type="journal article" date="2019" name="Int. J. Syst. Evol. Microbiol.">
        <title>The Global Catalogue of Microorganisms (GCM) 10K type strain sequencing project: providing services to taxonomists for standard genome sequencing and annotation.</title>
        <authorList>
            <consortium name="The Broad Institute Genomics Platform"/>
            <consortium name="The Broad Institute Genome Sequencing Center for Infectious Disease"/>
            <person name="Wu L."/>
            <person name="Ma J."/>
        </authorList>
    </citation>
    <scope>NUCLEOTIDE SEQUENCE [LARGE SCALE GENOMIC DNA]</scope>
    <source>
        <strain evidence="2 3">JCM 12662</strain>
    </source>
</reference>
<organism evidence="2 3">
    <name type="scientific">Alkalibacterium iburiense</name>
    <dbReference type="NCBI Taxonomy" id="290589"/>
    <lineage>
        <taxon>Bacteria</taxon>
        <taxon>Bacillati</taxon>
        <taxon>Bacillota</taxon>
        <taxon>Bacilli</taxon>
        <taxon>Lactobacillales</taxon>
        <taxon>Carnobacteriaceae</taxon>
        <taxon>Alkalibacterium</taxon>
    </lineage>
</organism>
<keyword evidence="3" id="KW-1185">Reference proteome</keyword>
<comment type="caution">
    <text evidence="2">The sequence shown here is derived from an EMBL/GenBank/DDBJ whole genome shotgun (WGS) entry which is preliminary data.</text>
</comment>
<gene>
    <name evidence="2" type="ORF">GCM10008932_21480</name>
</gene>
<proteinExistence type="predicted"/>
<feature type="coiled-coil region" evidence="1">
    <location>
        <begin position="253"/>
        <end position="280"/>
    </location>
</feature>
<accession>A0ABN0XPH3</accession>
<dbReference type="EMBL" id="BAAACW010000139">
    <property type="protein sequence ID" value="GAA0369528.1"/>
    <property type="molecule type" value="Genomic_DNA"/>
</dbReference>
<keyword evidence="1" id="KW-0175">Coiled coil</keyword>